<evidence type="ECO:0000313" key="2">
    <source>
        <dbReference type="EMBL" id="OIT31442.1"/>
    </source>
</evidence>
<dbReference type="GO" id="GO:0016281">
    <property type="term" value="C:eukaryotic translation initiation factor 4F complex"/>
    <property type="evidence" value="ECO:0007669"/>
    <property type="project" value="TreeGrafter"/>
</dbReference>
<protein>
    <submittedName>
        <fullName evidence="2">Eukaryotic translation initiation factor isoform 4g-1</fullName>
    </submittedName>
</protein>
<accession>A0A314KQA3</accession>
<dbReference type="SMART" id="SM00543">
    <property type="entry name" value="MIF4G"/>
    <property type="match status" value="1"/>
</dbReference>
<dbReference type="OrthoDB" id="514777at2759"/>
<organism evidence="2 3">
    <name type="scientific">Nicotiana attenuata</name>
    <name type="common">Coyote tobacco</name>
    <dbReference type="NCBI Taxonomy" id="49451"/>
    <lineage>
        <taxon>Eukaryota</taxon>
        <taxon>Viridiplantae</taxon>
        <taxon>Streptophyta</taxon>
        <taxon>Embryophyta</taxon>
        <taxon>Tracheophyta</taxon>
        <taxon>Spermatophyta</taxon>
        <taxon>Magnoliopsida</taxon>
        <taxon>eudicotyledons</taxon>
        <taxon>Gunneridae</taxon>
        <taxon>Pentapetalae</taxon>
        <taxon>asterids</taxon>
        <taxon>lamiids</taxon>
        <taxon>Solanales</taxon>
        <taxon>Solanaceae</taxon>
        <taxon>Nicotianoideae</taxon>
        <taxon>Nicotianeae</taxon>
        <taxon>Nicotiana</taxon>
    </lineage>
</organism>
<dbReference type="PANTHER" id="PTHR23253">
    <property type="entry name" value="EUKARYOTIC TRANSLATION INITIATION FACTOR 4 GAMMA"/>
    <property type="match status" value="1"/>
</dbReference>
<dbReference type="InterPro" id="IPR003890">
    <property type="entry name" value="MIF4G-like_typ-3"/>
</dbReference>
<dbReference type="Gene3D" id="1.25.40.180">
    <property type="match status" value="1"/>
</dbReference>
<keyword evidence="2" id="KW-0648">Protein biosynthesis</keyword>
<dbReference type="InterPro" id="IPR016024">
    <property type="entry name" value="ARM-type_fold"/>
</dbReference>
<dbReference type="PANTHER" id="PTHR23253:SF58">
    <property type="entry name" value="EUKARYOTIC TRANSLATION INITIATION FACTOR-LIKE"/>
    <property type="match status" value="1"/>
</dbReference>
<feature type="domain" description="MIF4G" evidence="1">
    <location>
        <begin position="267"/>
        <end position="491"/>
    </location>
</feature>
<dbReference type="SUPFAM" id="SSF48371">
    <property type="entry name" value="ARM repeat"/>
    <property type="match status" value="1"/>
</dbReference>
<reference evidence="2" key="1">
    <citation type="submission" date="2016-11" db="EMBL/GenBank/DDBJ databases">
        <title>The genome of Nicotiana attenuata.</title>
        <authorList>
            <person name="Xu S."/>
            <person name="Brockmoeller T."/>
            <person name="Gaquerel E."/>
            <person name="Navarro A."/>
            <person name="Kuhl H."/>
            <person name="Gase K."/>
            <person name="Ling Z."/>
            <person name="Zhou W."/>
            <person name="Kreitzer C."/>
            <person name="Stanke M."/>
            <person name="Tang H."/>
            <person name="Lyons E."/>
            <person name="Pandey P."/>
            <person name="Pandey S.P."/>
            <person name="Timmermann B."/>
            <person name="Baldwin I.T."/>
        </authorList>
    </citation>
    <scope>NUCLEOTIDE SEQUENCE [LARGE SCALE GENOMIC DNA]</scope>
    <source>
        <strain evidence="2">UT</strain>
    </source>
</reference>
<name>A0A314KQA3_NICAT</name>
<dbReference type="SMR" id="A0A314KQA3"/>
<dbReference type="STRING" id="49451.A0A314KQA3"/>
<dbReference type="GO" id="GO:0003743">
    <property type="term" value="F:translation initiation factor activity"/>
    <property type="evidence" value="ECO:0007669"/>
    <property type="project" value="UniProtKB-KW"/>
</dbReference>
<evidence type="ECO:0000313" key="3">
    <source>
        <dbReference type="Proteomes" id="UP000187609"/>
    </source>
</evidence>
<evidence type="ECO:0000259" key="1">
    <source>
        <dbReference type="SMART" id="SM00543"/>
    </source>
</evidence>
<dbReference type="Pfam" id="PF02854">
    <property type="entry name" value="MIF4G"/>
    <property type="match status" value="1"/>
</dbReference>
<proteinExistence type="predicted"/>
<gene>
    <name evidence="2" type="ORF">A4A49_17373</name>
</gene>
<dbReference type="GO" id="GO:0003729">
    <property type="term" value="F:mRNA binding"/>
    <property type="evidence" value="ECO:0007669"/>
    <property type="project" value="TreeGrafter"/>
</dbReference>
<dbReference type="KEGG" id="nau:109208661"/>
<dbReference type="Gramene" id="OIT31442">
    <property type="protein sequence ID" value="OIT31442"/>
    <property type="gene ID" value="A4A49_17373"/>
</dbReference>
<keyword evidence="3" id="KW-1185">Reference proteome</keyword>
<dbReference type="AlphaFoldDB" id="A0A314KQA3"/>
<sequence>MAEENVFEDFAKTIQSAGVRMGANFDKLGKGLDELNQKVDKILEMLGISLEDKVTDYHVESARKEIEVGESGDQELPSIDGILRSVDAPNEPMVEPMKLEDASVGKCLSLKQIEARNKIFLPPAEIVGKLESTKHAEIEVVDCELFGEDANRDHADTNITGDSCFEGCECFRYSRNQMLKLRKVVSISDDILDIKQEFPLLFGENAHRGCPDSNAQVQSQTLFSEPQFARTPVSLNPGRGPAPALIKAELASSAARRSNLSDDYCVLKTVMGILNNPTLKRFDLLKSQLIITGITSADILKGVVTLIFDKAVLEPTFCPTYARLFFDLNKMPPFPFDESGRREIMLKYVLLNNCQKTFEGADNLQAEARQMTAPEQESDRKDKEKLIKLRTLGNIRLTGEIFKLRMVSKNIIHRIVKELLINNHKCCLAEENVEASCQLLINIGKLLDKSQDSRENIDVYFDCLKKLSTNPQLAPRLRVMVCDVLDLRANNWVPKPILVL</sequence>
<dbReference type="Proteomes" id="UP000187609">
    <property type="component" value="Unassembled WGS sequence"/>
</dbReference>
<comment type="caution">
    <text evidence="2">The sequence shown here is derived from an EMBL/GenBank/DDBJ whole genome shotgun (WGS) entry which is preliminary data.</text>
</comment>
<dbReference type="EMBL" id="MJEQ01001271">
    <property type="protein sequence ID" value="OIT31442.1"/>
    <property type="molecule type" value="Genomic_DNA"/>
</dbReference>
<keyword evidence="2" id="KW-0396">Initiation factor</keyword>